<dbReference type="Proteomes" id="UP001239445">
    <property type="component" value="Unassembled WGS sequence"/>
</dbReference>
<dbReference type="AlphaFoldDB" id="A0AAJ0F9K6"/>
<keyword evidence="4" id="KW-1185">Reference proteome</keyword>
<dbReference type="EMBL" id="MU839838">
    <property type="protein sequence ID" value="KAK1753224.1"/>
    <property type="molecule type" value="Genomic_DNA"/>
</dbReference>
<evidence type="ECO:0000259" key="2">
    <source>
        <dbReference type="Pfam" id="PF13649"/>
    </source>
</evidence>
<dbReference type="GO" id="GO:0032259">
    <property type="term" value="P:methylation"/>
    <property type="evidence" value="ECO:0007669"/>
    <property type="project" value="UniProtKB-KW"/>
</dbReference>
<dbReference type="CDD" id="cd02440">
    <property type="entry name" value="AdoMet_MTases"/>
    <property type="match status" value="1"/>
</dbReference>
<evidence type="ECO:0000256" key="1">
    <source>
        <dbReference type="ARBA" id="ARBA00038158"/>
    </source>
</evidence>
<dbReference type="PANTHER" id="PTHR43591">
    <property type="entry name" value="METHYLTRANSFERASE"/>
    <property type="match status" value="1"/>
</dbReference>
<proteinExistence type="inferred from homology"/>
<dbReference type="Gene3D" id="3.40.50.150">
    <property type="entry name" value="Vaccinia Virus protein VP39"/>
    <property type="match status" value="1"/>
</dbReference>
<dbReference type="SUPFAM" id="SSF53335">
    <property type="entry name" value="S-adenosyl-L-methionine-dependent methyltransferases"/>
    <property type="match status" value="1"/>
</dbReference>
<keyword evidence="3" id="KW-0808">Transferase</keyword>
<name>A0AAJ0F9K6_9PEZI</name>
<sequence>MATSSQTNYIHGHPPEVLKAHAHRTAARDAAYLAPHIRRDSKILDIGCGPGTISADFAALAPEGSVVCFEISEAALATARTTFASRDLYNADFVRGDATKLPFEDGSFDIVHAHQVLIHLPDPVAALREMRRVTKPGGGLVASKDMIMASVNWYPPDPRLDVWRDGITGTIAETGADPEMGRRLKAAALEAGFDEERIRVGASCWSFADREDVRFWGSSCRDRMAEGTEIRGRIVRGGYATEDEVDGFVAACSEWLDTKGAWYGCMNGELLAWK</sequence>
<dbReference type="InterPro" id="IPR029063">
    <property type="entry name" value="SAM-dependent_MTases_sf"/>
</dbReference>
<dbReference type="PANTHER" id="PTHR43591:SF24">
    <property type="entry name" value="2-METHOXY-6-POLYPRENYL-1,4-BENZOQUINOL METHYLASE, MITOCHONDRIAL"/>
    <property type="match status" value="1"/>
</dbReference>
<protein>
    <submittedName>
        <fullName evidence="3">S-adenosyl-L-methionine-dependent methyltransferase</fullName>
    </submittedName>
</protein>
<dbReference type="InterPro" id="IPR041698">
    <property type="entry name" value="Methyltransf_25"/>
</dbReference>
<organism evidence="3 4">
    <name type="scientific">Echria macrotheca</name>
    <dbReference type="NCBI Taxonomy" id="438768"/>
    <lineage>
        <taxon>Eukaryota</taxon>
        <taxon>Fungi</taxon>
        <taxon>Dikarya</taxon>
        <taxon>Ascomycota</taxon>
        <taxon>Pezizomycotina</taxon>
        <taxon>Sordariomycetes</taxon>
        <taxon>Sordariomycetidae</taxon>
        <taxon>Sordariales</taxon>
        <taxon>Schizotheciaceae</taxon>
        <taxon>Echria</taxon>
    </lineage>
</organism>
<comment type="similarity">
    <text evidence="1">Belongs to the methyltransferase superfamily. LaeA methyltransferase family.</text>
</comment>
<keyword evidence="3" id="KW-0489">Methyltransferase</keyword>
<evidence type="ECO:0000313" key="3">
    <source>
        <dbReference type="EMBL" id="KAK1753224.1"/>
    </source>
</evidence>
<evidence type="ECO:0000313" key="4">
    <source>
        <dbReference type="Proteomes" id="UP001239445"/>
    </source>
</evidence>
<gene>
    <name evidence="3" type="ORF">QBC47DRAFT_54129</name>
</gene>
<dbReference type="Pfam" id="PF13649">
    <property type="entry name" value="Methyltransf_25"/>
    <property type="match status" value="1"/>
</dbReference>
<dbReference type="GO" id="GO:0008757">
    <property type="term" value="F:S-adenosylmethionine-dependent methyltransferase activity"/>
    <property type="evidence" value="ECO:0007669"/>
    <property type="project" value="InterPro"/>
</dbReference>
<accession>A0AAJ0F9K6</accession>
<feature type="domain" description="Methyltransferase" evidence="2">
    <location>
        <begin position="43"/>
        <end position="138"/>
    </location>
</feature>
<comment type="caution">
    <text evidence="3">The sequence shown here is derived from an EMBL/GenBank/DDBJ whole genome shotgun (WGS) entry which is preliminary data.</text>
</comment>
<reference evidence="3" key="1">
    <citation type="submission" date="2023-06" db="EMBL/GenBank/DDBJ databases">
        <title>Genome-scale phylogeny and comparative genomics of the fungal order Sordariales.</title>
        <authorList>
            <consortium name="Lawrence Berkeley National Laboratory"/>
            <person name="Hensen N."/>
            <person name="Bonometti L."/>
            <person name="Westerberg I."/>
            <person name="Brannstrom I.O."/>
            <person name="Guillou S."/>
            <person name="Cros-Aarteil S."/>
            <person name="Calhoun S."/>
            <person name="Haridas S."/>
            <person name="Kuo A."/>
            <person name="Mondo S."/>
            <person name="Pangilinan J."/>
            <person name="Riley R."/>
            <person name="Labutti K."/>
            <person name="Andreopoulos B."/>
            <person name="Lipzen A."/>
            <person name="Chen C."/>
            <person name="Yanf M."/>
            <person name="Daum C."/>
            <person name="Ng V."/>
            <person name="Clum A."/>
            <person name="Steindorff A."/>
            <person name="Ohm R."/>
            <person name="Martin F."/>
            <person name="Silar P."/>
            <person name="Natvig D."/>
            <person name="Lalanne C."/>
            <person name="Gautier V."/>
            <person name="Ament-Velasquez S.L."/>
            <person name="Kruys A."/>
            <person name="Hutchinson M.I."/>
            <person name="Powell A.J."/>
            <person name="Barry K."/>
            <person name="Miller A.N."/>
            <person name="Grigoriev I.V."/>
            <person name="Debuchy R."/>
            <person name="Gladieux P."/>
            <person name="Thoren M.H."/>
            <person name="Johannesson H."/>
        </authorList>
    </citation>
    <scope>NUCLEOTIDE SEQUENCE</scope>
    <source>
        <strain evidence="3">PSN4</strain>
    </source>
</reference>